<dbReference type="AlphaFoldDB" id="A0A8J3Y6E1"/>
<reference evidence="2" key="1">
    <citation type="submission" date="2021-01" db="EMBL/GenBank/DDBJ databases">
        <title>Whole genome shotgun sequence of Spirilliplanes yamanashiensis NBRC 15828.</title>
        <authorList>
            <person name="Komaki H."/>
            <person name="Tamura T."/>
        </authorList>
    </citation>
    <scope>NUCLEOTIDE SEQUENCE</scope>
    <source>
        <strain evidence="2">NBRC 15828</strain>
    </source>
</reference>
<evidence type="ECO:0000259" key="1">
    <source>
        <dbReference type="PROSITE" id="PS51819"/>
    </source>
</evidence>
<dbReference type="PROSITE" id="PS51819">
    <property type="entry name" value="VOC"/>
    <property type="match status" value="1"/>
</dbReference>
<organism evidence="2 3">
    <name type="scientific">Spirilliplanes yamanashiensis</name>
    <dbReference type="NCBI Taxonomy" id="42233"/>
    <lineage>
        <taxon>Bacteria</taxon>
        <taxon>Bacillati</taxon>
        <taxon>Actinomycetota</taxon>
        <taxon>Actinomycetes</taxon>
        <taxon>Micromonosporales</taxon>
        <taxon>Micromonosporaceae</taxon>
        <taxon>Spirilliplanes</taxon>
    </lineage>
</organism>
<evidence type="ECO:0000313" key="3">
    <source>
        <dbReference type="Proteomes" id="UP000652013"/>
    </source>
</evidence>
<dbReference type="RefSeq" id="WP_203937996.1">
    <property type="nucleotide sequence ID" value="NZ_BAAAGJ010000009.1"/>
</dbReference>
<dbReference type="Proteomes" id="UP000652013">
    <property type="component" value="Unassembled WGS sequence"/>
</dbReference>
<sequence length="112" mass="11889">MRITTVLAVLTVRDLGGALSWYERLLGRPADLRPMDGLAEWHLTDGGALQVAEDPATAGRAYLTLAVDNLDATISDLNSRDLHVGEVVEGAVAKLATLHDPDGNAVTFAEPL</sequence>
<evidence type="ECO:0000313" key="2">
    <source>
        <dbReference type="EMBL" id="GIJ02701.1"/>
    </source>
</evidence>
<comment type="caution">
    <text evidence="2">The sequence shown here is derived from an EMBL/GenBank/DDBJ whole genome shotgun (WGS) entry which is preliminary data.</text>
</comment>
<dbReference type="CDD" id="cd06587">
    <property type="entry name" value="VOC"/>
    <property type="match status" value="1"/>
</dbReference>
<dbReference type="EMBL" id="BOOY01000014">
    <property type="protein sequence ID" value="GIJ02701.1"/>
    <property type="molecule type" value="Genomic_DNA"/>
</dbReference>
<gene>
    <name evidence="2" type="ORF">Sya03_20530</name>
</gene>
<name>A0A8J3Y6E1_9ACTN</name>
<dbReference type="SUPFAM" id="SSF54593">
    <property type="entry name" value="Glyoxalase/Bleomycin resistance protein/Dihydroxybiphenyl dioxygenase"/>
    <property type="match status" value="1"/>
</dbReference>
<dbReference type="InterPro" id="IPR029068">
    <property type="entry name" value="Glyas_Bleomycin-R_OHBP_Dase"/>
</dbReference>
<proteinExistence type="predicted"/>
<accession>A0A8J3Y6E1</accession>
<dbReference type="InterPro" id="IPR037523">
    <property type="entry name" value="VOC_core"/>
</dbReference>
<dbReference type="Gene3D" id="3.10.180.10">
    <property type="entry name" value="2,3-Dihydroxybiphenyl 1,2-Dioxygenase, domain 1"/>
    <property type="match status" value="1"/>
</dbReference>
<feature type="domain" description="VOC" evidence="1">
    <location>
        <begin position="2"/>
        <end position="111"/>
    </location>
</feature>
<protein>
    <submittedName>
        <fullName evidence="2">Glyoxalase</fullName>
    </submittedName>
</protein>
<keyword evidence="3" id="KW-1185">Reference proteome</keyword>